<name>A0A0G0UJG9_9BACT</name>
<organism evidence="6 7">
    <name type="scientific">Candidatus Wolfebacteria bacterium GW2011_GWB1_41_12</name>
    <dbReference type="NCBI Taxonomy" id="1619006"/>
    <lineage>
        <taxon>Bacteria</taxon>
        <taxon>Candidatus Wolfeibacteriota</taxon>
    </lineage>
</organism>
<keyword evidence="2" id="KW-0645">Protease</keyword>
<dbReference type="InterPro" id="IPR051202">
    <property type="entry name" value="Peptidase_C40"/>
</dbReference>
<dbReference type="AlphaFoldDB" id="A0A0G0UJG9"/>
<comment type="caution">
    <text evidence="6">The sequence shown here is derived from an EMBL/GenBank/DDBJ whole genome shotgun (WGS) entry which is preliminary data.</text>
</comment>
<dbReference type="Pfam" id="PF00877">
    <property type="entry name" value="NLPC_P60"/>
    <property type="match status" value="1"/>
</dbReference>
<proteinExistence type="inferred from homology"/>
<evidence type="ECO:0000256" key="4">
    <source>
        <dbReference type="ARBA" id="ARBA00022807"/>
    </source>
</evidence>
<comment type="similarity">
    <text evidence="1">Belongs to the peptidase C40 family.</text>
</comment>
<reference evidence="6 7" key="1">
    <citation type="journal article" date="2015" name="Nature">
        <title>rRNA introns, odd ribosomes, and small enigmatic genomes across a large radiation of phyla.</title>
        <authorList>
            <person name="Brown C.T."/>
            <person name="Hug L.A."/>
            <person name="Thomas B.C."/>
            <person name="Sharon I."/>
            <person name="Castelle C.J."/>
            <person name="Singh A."/>
            <person name="Wilkins M.J."/>
            <person name="Williams K.H."/>
            <person name="Banfield J.F."/>
        </authorList>
    </citation>
    <scope>NUCLEOTIDE SEQUENCE [LARGE SCALE GENOMIC DNA]</scope>
</reference>
<dbReference type="Proteomes" id="UP000033918">
    <property type="component" value="Unassembled WGS sequence"/>
</dbReference>
<evidence type="ECO:0000259" key="5">
    <source>
        <dbReference type="PROSITE" id="PS51935"/>
    </source>
</evidence>
<evidence type="ECO:0000256" key="3">
    <source>
        <dbReference type="ARBA" id="ARBA00022801"/>
    </source>
</evidence>
<dbReference type="PROSITE" id="PS51935">
    <property type="entry name" value="NLPC_P60"/>
    <property type="match status" value="1"/>
</dbReference>
<dbReference type="PANTHER" id="PTHR47053:SF1">
    <property type="entry name" value="MUREIN DD-ENDOPEPTIDASE MEPH-RELATED"/>
    <property type="match status" value="1"/>
</dbReference>
<dbReference type="InterPro" id="IPR038765">
    <property type="entry name" value="Papain-like_cys_pep_sf"/>
</dbReference>
<dbReference type="Gene3D" id="3.90.1720.10">
    <property type="entry name" value="endopeptidase domain like (from Nostoc punctiforme)"/>
    <property type="match status" value="1"/>
</dbReference>
<protein>
    <submittedName>
        <fullName evidence="6">NLP/P60 protein</fullName>
    </submittedName>
</protein>
<keyword evidence="3" id="KW-0378">Hydrolase</keyword>
<evidence type="ECO:0000256" key="2">
    <source>
        <dbReference type="ARBA" id="ARBA00022670"/>
    </source>
</evidence>
<keyword evidence="4" id="KW-0788">Thiol protease</keyword>
<accession>A0A0G0UJG9</accession>
<dbReference type="SUPFAM" id="SSF54001">
    <property type="entry name" value="Cysteine proteinases"/>
    <property type="match status" value="1"/>
</dbReference>
<feature type="domain" description="NlpC/P60" evidence="5">
    <location>
        <begin position="2"/>
        <end position="142"/>
    </location>
</feature>
<evidence type="ECO:0000313" key="7">
    <source>
        <dbReference type="Proteomes" id="UP000033918"/>
    </source>
</evidence>
<dbReference type="GO" id="GO:0006508">
    <property type="term" value="P:proteolysis"/>
    <property type="evidence" value="ECO:0007669"/>
    <property type="project" value="UniProtKB-KW"/>
</dbReference>
<sequence>MTDKQKNIIKIAKSLIGAPYKYGAIIEEAPDYFDCSGFIQYVFKQTGVDLPRSSILQASEGKEIKSIDDLEAGDILFMRSDRGHYYDKLFNGRKIYIGHCVLYIGAGEIIHSRKAAGGVIKQRLEELVKEPNYEIILIKRIL</sequence>
<evidence type="ECO:0000256" key="1">
    <source>
        <dbReference type="ARBA" id="ARBA00007074"/>
    </source>
</evidence>
<dbReference type="InterPro" id="IPR000064">
    <property type="entry name" value="NLP_P60_dom"/>
</dbReference>
<evidence type="ECO:0000313" key="6">
    <source>
        <dbReference type="EMBL" id="KKR88924.1"/>
    </source>
</evidence>
<gene>
    <name evidence="6" type="ORF">UU38_C0003G0176</name>
</gene>
<dbReference type="GO" id="GO:0008234">
    <property type="term" value="F:cysteine-type peptidase activity"/>
    <property type="evidence" value="ECO:0007669"/>
    <property type="project" value="UniProtKB-KW"/>
</dbReference>
<dbReference type="EMBL" id="LCAK01000003">
    <property type="protein sequence ID" value="KKR88924.1"/>
    <property type="molecule type" value="Genomic_DNA"/>
</dbReference>
<dbReference type="PANTHER" id="PTHR47053">
    <property type="entry name" value="MUREIN DD-ENDOPEPTIDASE MEPH-RELATED"/>
    <property type="match status" value="1"/>
</dbReference>